<comment type="similarity">
    <text evidence="2">Belongs to the Nth/MutY family.</text>
</comment>
<dbReference type="GO" id="GO:0046872">
    <property type="term" value="F:metal ion binding"/>
    <property type="evidence" value="ECO:0007669"/>
    <property type="project" value="UniProtKB-KW"/>
</dbReference>
<dbReference type="InterPro" id="IPR004035">
    <property type="entry name" value="Endouclease-III_FeS-bd_BS"/>
</dbReference>
<dbReference type="Gene3D" id="1.10.340.30">
    <property type="entry name" value="Hypothetical protein, domain 2"/>
    <property type="match status" value="1"/>
</dbReference>
<dbReference type="Gene3D" id="1.10.1670.10">
    <property type="entry name" value="Helix-hairpin-Helix base-excision DNA repair enzymes (C-terminal)"/>
    <property type="match status" value="1"/>
</dbReference>
<evidence type="ECO:0000256" key="7">
    <source>
        <dbReference type="ARBA" id="ARBA00023004"/>
    </source>
</evidence>
<dbReference type="PANTHER" id="PTHR43286">
    <property type="entry name" value="ENDONUCLEASE III-LIKE PROTEIN 1"/>
    <property type="match status" value="1"/>
</dbReference>
<evidence type="ECO:0000256" key="8">
    <source>
        <dbReference type="ARBA" id="ARBA00023014"/>
    </source>
</evidence>
<dbReference type="InterPro" id="IPR000445">
    <property type="entry name" value="HhH_motif"/>
</dbReference>
<evidence type="ECO:0000259" key="12">
    <source>
        <dbReference type="SMART" id="SM00478"/>
    </source>
</evidence>
<keyword evidence="7" id="KW-0408">Iron</keyword>
<dbReference type="GO" id="GO:0016829">
    <property type="term" value="F:lyase activity"/>
    <property type="evidence" value="ECO:0007669"/>
    <property type="project" value="UniProtKB-KW"/>
</dbReference>
<dbReference type="EMBL" id="CP116968">
    <property type="protein sequence ID" value="WNM60955.1"/>
    <property type="molecule type" value="Genomic_DNA"/>
</dbReference>
<keyword evidence="10" id="KW-0456">Lyase</keyword>
<dbReference type="GO" id="GO:0003906">
    <property type="term" value="F:DNA-(apurinic or apyrimidinic site) endonuclease activity"/>
    <property type="evidence" value="ECO:0007669"/>
    <property type="project" value="TreeGrafter"/>
</dbReference>
<evidence type="ECO:0000256" key="9">
    <source>
        <dbReference type="ARBA" id="ARBA00023204"/>
    </source>
</evidence>
<feature type="domain" description="HhH-GPD" evidence="12">
    <location>
        <begin position="44"/>
        <end position="191"/>
    </location>
</feature>
<evidence type="ECO:0000256" key="11">
    <source>
        <dbReference type="ARBA" id="ARBA00023295"/>
    </source>
</evidence>
<evidence type="ECO:0000256" key="1">
    <source>
        <dbReference type="ARBA" id="ARBA00001966"/>
    </source>
</evidence>
<comment type="cofactor">
    <cofactor evidence="1">
        <name>[4Fe-4S] cluster</name>
        <dbReference type="ChEBI" id="CHEBI:49883"/>
    </cofactor>
</comment>
<evidence type="ECO:0000256" key="6">
    <source>
        <dbReference type="ARBA" id="ARBA00022801"/>
    </source>
</evidence>
<dbReference type="Pfam" id="PF00633">
    <property type="entry name" value="HHH"/>
    <property type="match status" value="1"/>
</dbReference>
<dbReference type="PROSITE" id="PS00764">
    <property type="entry name" value="ENDONUCLEASE_III_1"/>
    <property type="match status" value="1"/>
</dbReference>
<keyword evidence="5" id="KW-0227">DNA damage</keyword>
<keyword evidence="6" id="KW-0378">Hydrolase</keyword>
<keyword evidence="14" id="KW-1185">Reference proteome</keyword>
<accession>A0AA96GIJ1</accession>
<dbReference type="Proteomes" id="UP001302494">
    <property type="component" value="Chromosome"/>
</dbReference>
<dbReference type="KEGG" id="nneo:PQG83_14465"/>
<keyword evidence="8" id="KW-0411">Iron-sulfur</keyword>
<evidence type="ECO:0000256" key="4">
    <source>
        <dbReference type="ARBA" id="ARBA00022723"/>
    </source>
</evidence>
<dbReference type="RefSeq" id="WP_312742414.1">
    <property type="nucleotide sequence ID" value="NZ_CP116968.1"/>
</dbReference>
<dbReference type="PIRSF" id="PIRSF001435">
    <property type="entry name" value="Nth"/>
    <property type="match status" value="1"/>
</dbReference>
<protein>
    <submittedName>
        <fullName evidence="13">Endonuclease III</fullName>
    </submittedName>
</protein>
<reference evidence="13 14" key="1">
    <citation type="submission" date="2023-01" db="EMBL/GenBank/DDBJ databases">
        <title>Cultivation and genomic characterization of new, ubiquitous marine nitrite-oxidizing bacteria from the Nitrospirales.</title>
        <authorList>
            <person name="Mueller A.J."/>
            <person name="Daebeler A."/>
            <person name="Herbold C.W."/>
            <person name="Kirkegaard R.H."/>
            <person name="Daims H."/>
        </authorList>
    </citation>
    <scope>NUCLEOTIDE SEQUENCE [LARGE SCALE GENOMIC DNA]</scope>
    <source>
        <strain evidence="13 14">DK</strain>
    </source>
</reference>
<evidence type="ECO:0000256" key="10">
    <source>
        <dbReference type="ARBA" id="ARBA00023239"/>
    </source>
</evidence>
<dbReference type="GO" id="GO:0006289">
    <property type="term" value="P:nucleotide-excision repair"/>
    <property type="evidence" value="ECO:0007669"/>
    <property type="project" value="TreeGrafter"/>
</dbReference>
<dbReference type="FunFam" id="1.10.340.30:FF:000001">
    <property type="entry name" value="Endonuclease III"/>
    <property type="match status" value="1"/>
</dbReference>
<keyword evidence="3" id="KW-0004">4Fe-4S</keyword>
<dbReference type="AlphaFoldDB" id="A0AA96GIJ1"/>
<keyword evidence="13" id="KW-0540">Nuclease</keyword>
<dbReference type="SUPFAM" id="SSF48150">
    <property type="entry name" value="DNA-glycosylase"/>
    <property type="match status" value="1"/>
</dbReference>
<keyword evidence="13" id="KW-0255">Endonuclease</keyword>
<evidence type="ECO:0000313" key="14">
    <source>
        <dbReference type="Proteomes" id="UP001302494"/>
    </source>
</evidence>
<proteinExistence type="inferred from homology"/>
<sequence length="218" mass="24247">MNEDDNLVFLSLVKKAIRAFPTPILSHLAEQGSDPFKILIACVLSLRTRDQVTAEASQRLFAISSDPFSMAKMQVKKIEKTIFPVAFFRIKARQIKGISQKICNDFHGKAPDTIDALLSLPGVGRKTANLVVTLAYKKPGICVDTHVHRICNRWGFVFTATPDETEQALRGKLPRRWWIPLNGMLVPFGQNICTPVSPRCSVCILGQCCPKNGVLSIR</sequence>
<dbReference type="GO" id="GO:0000703">
    <property type="term" value="F:oxidized pyrimidine nucleobase lesion DNA N-glycosylase activity"/>
    <property type="evidence" value="ECO:0007669"/>
    <property type="project" value="TreeGrafter"/>
</dbReference>
<keyword evidence="11" id="KW-0326">Glycosidase</keyword>
<dbReference type="SMART" id="SM00478">
    <property type="entry name" value="ENDO3c"/>
    <property type="match status" value="1"/>
</dbReference>
<dbReference type="CDD" id="cd00056">
    <property type="entry name" value="ENDO3c"/>
    <property type="match status" value="1"/>
</dbReference>
<dbReference type="PANTHER" id="PTHR43286:SF1">
    <property type="entry name" value="ENDONUCLEASE III-LIKE PROTEIN 1"/>
    <property type="match status" value="1"/>
</dbReference>
<dbReference type="GO" id="GO:0006285">
    <property type="term" value="P:base-excision repair, AP site formation"/>
    <property type="evidence" value="ECO:0007669"/>
    <property type="project" value="TreeGrafter"/>
</dbReference>
<gene>
    <name evidence="13" type="ORF">PQG83_14465</name>
</gene>
<dbReference type="InterPro" id="IPR011257">
    <property type="entry name" value="DNA_glycosylase"/>
</dbReference>
<dbReference type="GO" id="GO:0003677">
    <property type="term" value="F:DNA binding"/>
    <property type="evidence" value="ECO:0007669"/>
    <property type="project" value="InterPro"/>
</dbReference>
<organism evidence="13 14">
    <name type="scientific">Candidatus Nitrospira neomarina</name>
    <dbReference type="NCBI Taxonomy" id="3020899"/>
    <lineage>
        <taxon>Bacteria</taxon>
        <taxon>Pseudomonadati</taxon>
        <taxon>Nitrospirota</taxon>
        <taxon>Nitrospiria</taxon>
        <taxon>Nitrospirales</taxon>
        <taxon>Nitrospiraceae</taxon>
        <taxon>Nitrospira</taxon>
    </lineage>
</organism>
<dbReference type="GO" id="GO:0051539">
    <property type="term" value="F:4 iron, 4 sulfur cluster binding"/>
    <property type="evidence" value="ECO:0007669"/>
    <property type="project" value="UniProtKB-KW"/>
</dbReference>
<evidence type="ECO:0000256" key="3">
    <source>
        <dbReference type="ARBA" id="ARBA00022485"/>
    </source>
</evidence>
<dbReference type="Pfam" id="PF00730">
    <property type="entry name" value="HhH-GPD"/>
    <property type="match status" value="1"/>
</dbReference>
<name>A0AA96GIJ1_9BACT</name>
<keyword evidence="4" id="KW-0479">Metal-binding</keyword>
<evidence type="ECO:0000313" key="13">
    <source>
        <dbReference type="EMBL" id="WNM60955.1"/>
    </source>
</evidence>
<dbReference type="InterPro" id="IPR003265">
    <property type="entry name" value="HhH-GPD_domain"/>
</dbReference>
<evidence type="ECO:0000256" key="2">
    <source>
        <dbReference type="ARBA" id="ARBA00008343"/>
    </source>
</evidence>
<keyword evidence="9" id="KW-0234">DNA repair</keyword>
<dbReference type="InterPro" id="IPR023170">
    <property type="entry name" value="HhH_base_excis_C"/>
</dbReference>
<evidence type="ECO:0000256" key="5">
    <source>
        <dbReference type="ARBA" id="ARBA00022763"/>
    </source>
</evidence>